<reference evidence="1 2" key="1">
    <citation type="submission" date="2019-05" db="EMBL/GenBank/DDBJ databases">
        <title>Another draft genome of Portunus trituberculatus and its Hox gene families provides insights of decapod evolution.</title>
        <authorList>
            <person name="Jeong J.-H."/>
            <person name="Song I."/>
            <person name="Kim S."/>
            <person name="Choi T."/>
            <person name="Kim D."/>
            <person name="Ryu S."/>
            <person name="Kim W."/>
        </authorList>
    </citation>
    <scope>NUCLEOTIDE SEQUENCE [LARGE SCALE GENOMIC DNA]</scope>
    <source>
        <tissue evidence="1">Muscle</tissue>
    </source>
</reference>
<evidence type="ECO:0000313" key="1">
    <source>
        <dbReference type="EMBL" id="MPC45032.1"/>
    </source>
</evidence>
<dbReference type="Proteomes" id="UP000324222">
    <property type="component" value="Unassembled WGS sequence"/>
</dbReference>
<sequence>MKGSLTRRYRRCKSRHALPVPSAFHDKGKTTTHRLRRSFQALQTHQTLQQDILTQCLLGIHSHNEVRGIY</sequence>
<keyword evidence="2" id="KW-1185">Reference proteome</keyword>
<protein>
    <submittedName>
        <fullName evidence="1">Uncharacterized protein</fullName>
    </submittedName>
</protein>
<dbReference type="EMBL" id="VSRR010006540">
    <property type="protein sequence ID" value="MPC45032.1"/>
    <property type="molecule type" value="Genomic_DNA"/>
</dbReference>
<accession>A0A5B7FEV4</accession>
<organism evidence="1 2">
    <name type="scientific">Portunus trituberculatus</name>
    <name type="common">Swimming crab</name>
    <name type="synonym">Neptunus trituberculatus</name>
    <dbReference type="NCBI Taxonomy" id="210409"/>
    <lineage>
        <taxon>Eukaryota</taxon>
        <taxon>Metazoa</taxon>
        <taxon>Ecdysozoa</taxon>
        <taxon>Arthropoda</taxon>
        <taxon>Crustacea</taxon>
        <taxon>Multicrustacea</taxon>
        <taxon>Malacostraca</taxon>
        <taxon>Eumalacostraca</taxon>
        <taxon>Eucarida</taxon>
        <taxon>Decapoda</taxon>
        <taxon>Pleocyemata</taxon>
        <taxon>Brachyura</taxon>
        <taxon>Eubrachyura</taxon>
        <taxon>Portunoidea</taxon>
        <taxon>Portunidae</taxon>
        <taxon>Portuninae</taxon>
        <taxon>Portunus</taxon>
    </lineage>
</organism>
<proteinExistence type="predicted"/>
<name>A0A5B7FEV4_PORTR</name>
<evidence type="ECO:0000313" key="2">
    <source>
        <dbReference type="Proteomes" id="UP000324222"/>
    </source>
</evidence>
<gene>
    <name evidence="1" type="ORF">E2C01_038716</name>
</gene>
<dbReference type="AlphaFoldDB" id="A0A5B7FEV4"/>
<comment type="caution">
    <text evidence="1">The sequence shown here is derived from an EMBL/GenBank/DDBJ whole genome shotgun (WGS) entry which is preliminary data.</text>
</comment>